<dbReference type="Pfam" id="PF01765">
    <property type="entry name" value="RRF"/>
    <property type="match status" value="1"/>
</dbReference>
<reference evidence="19" key="1">
    <citation type="submission" date="2023-03" db="EMBL/GenBank/DDBJ databases">
        <authorList>
            <person name="Steffen K."/>
            <person name="Cardenas P."/>
        </authorList>
    </citation>
    <scope>NUCLEOTIDE SEQUENCE</scope>
</reference>
<keyword evidence="13" id="KW-0665">Pyrimidine biosynthesis</keyword>
<feature type="domain" description="Ribosome recycling factor" evidence="18">
    <location>
        <begin position="183"/>
        <end position="346"/>
    </location>
</feature>
<evidence type="ECO:0000256" key="11">
    <source>
        <dbReference type="ARBA" id="ARBA00022840"/>
    </source>
</evidence>
<dbReference type="SUPFAM" id="SSF53633">
    <property type="entry name" value="Carbamate kinase-like"/>
    <property type="match status" value="1"/>
</dbReference>
<dbReference type="FunFam" id="1.10.132.20:FF:000001">
    <property type="entry name" value="Ribosome-recycling factor"/>
    <property type="match status" value="1"/>
</dbReference>
<protein>
    <recommendedName>
        <fullName evidence="6">Ribosome-recycling factor, mitochondrial</fullName>
        <ecNumber evidence="5">2.7.4.22</ecNumber>
    </recommendedName>
    <alternativeName>
        <fullName evidence="15">Ribosome-releasing factor, mitochondrial</fullName>
    </alternativeName>
    <alternativeName>
        <fullName evidence="14">Uridine monophosphate kinase</fullName>
    </alternativeName>
</protein>
<dbReference type="InterPro" id="IPR036191">
    <property type="entry name" value="RRF_sf"/>
</dbReference>
<feature type="region of interest" description="Disordered" evidence="16">
    <location>
        <begin position="312"/>
        <end position="348"/>
    </location>
</feature>
<dbReference type="PANTHER" id="PTHR42833:SF4">
    <property type="entry name" value="URIDYLATE KINASE PUMPKIN, CHLOROPLASTIC"/>
    <property type="match status" value="1"/>
</dbReference>
<evidence type="ECO:0000256" key="6">
    <source>
        <dbReference type="ARBA" id="ARBA00020581"/>
    </source>
</evidence>
<name>A0AA35R5U5_GEOBA</name>
<evidence type="ECO:0000256" key="15">
    <source>
        <dbReference type="ARBA" id="ARBA00033107"/>
    </source>
</evidence>
<dbReference type="GO" id="GO:0033862">
    <property type="term" value="F:UMP kinase activity"/>
    <property type="evidence" value="ECO:0007669"/>
    <property type="project" value="UniProtKB-EC"/>
</dbReference>
<dbReference type="InterPro" id="IPR002661">
    <property type="entry name" value="Ribosome_recyc_fac"/>
</dbReference>
<dbReference type="EC" id="2.7.4.22" evidence="5"/>
<dbReference type="GO" id="GO:0005524">
    <property type="term" value="F:ATP binding"/>
    <property type="evidence" value="ECO:0007669"/>
    <property type="project" value="UniProtKB-KW"/>
</dbReference>
<dbReference type="InterPro" id="IPR036393">
    <property type="entry name" value="AceGlu_kinase-like_sf"/>
</dbReference>
<dbReference type="AlphaFoldDB" id="A0AA35R5U5"/>
<keyword evidence="8" id="KW-0808">Transferase</keyword>
<comment type="subcellular location">
    <subcellularLocation>
        <location evidence="1">Cytoplasm</location>
    </subcellularLocation>
</comment>
<evidence type="ECO:0000256" key="10">
    <source>
        <dbReference type="ARBA" id="ARBA00022777"/>
    </source>
</evidence>
<dbReference type="CDD" id="cd00520">
    <property type="entry name" value="RRF"/>
    <property type="match status" value="1"/>
</dbReference>
<feature type="domain" description="Aspartate/glutamate/uridylate kinase" evidence="17">
    <location>
        <begin position="16"/>
        <end position="169"/>
    </location>
</feature>
<evidence type="ECO:0000256" key="8">
    <source>
        <dbReference type="ARBA" id="ARBA00022679"/>
    </source>
</evidence>
<keyword evidence="7" id="KW-0963">Cytoplasm</keyword>
<dbReference type="Gene3D" id="1.10.132.20">
    <property type="entry name" value="Ribosome-recycling factor"/>
    <property type="match status" value="1"/>
</dbReference>
<keyword evidence="9" id="KW-0547">Nucleotide-binding</keyword>
<evidence type="ECO:0000259" key="18">
    <source>
        <dbReference type="Pfam" id="PF01765"/>
    </source>
</evidence>
<dbReference type="EMBL" id="CASHTH010000556">
    <property type="protein sequence ID" value="CAI8004289.1"/>
    <property type="molecule type" value="Genomic_DNA"/>
</dbReference>
<evidence type="ECO:0000313" key="19">
    <source>
        <dbReference type="EMBL" id="CAI8004289.1"/>
    </source>
</evidence>
<proteinExistence type="inferred from homology"/>
<sequence>MADSPSTSKGHPAFRRALLKISGESLRGSTKSGIDQDTVRYIAGQIGDAHKLGVEMAVVIGGGNIWRGEEAEQWGMERATADYAGMLATVINALSLQVALEDTGIDTRTQSALQMQAIAEPYIRRRAIRHLEKGRVVIFAGGTGNPYMSTDTASALRALEMGADVLLMAKYKIPEWTGRLDAFRRDLNQLRTGRATPSLIENVSVDYYGSATPLKQIASISAPDARAILVQPWDKGSLREIERSLQRSEMGFNPSNDGSMITVPIPPLTNDRRQEMVKLLRRKAEDGKVSLRNVRRDGLDALRKMEKDKVISQDENRRAQDQLQKVTDGHTKQIEETSSAKETEILQV</sequence>
<dbReference type="PANTHER" id="PTHR42833">
    <property type="entry name" value="URIDYLATE KINASE"/>
    <property type="match status" value="1"/>
</dbReference>
<dbReference type="GO" id="GO:0006412">
    <property type="term" value="P:translation"/>
    <property type="evidence" value="ECO:0007669"/>
    <property type="project" value="UniProtKB-KW"/>
</dbReference>
<evidence type="ECO:0000259" key="17">
    <source>
        <dbReference type="Pfam" id="PF00696"/>
    </source>
</evidence>
<evidence type="ECO:0000256" key="14">
    <source>
        <dbReference type="ARBA" id="ARBA00032092"/>
    </source>
</evidence>
<dbReference type="InterPro" id="IPR001048">
    <property type="entry name" value="Asp/Glu/Uridylate_kinase"/>
</dbReference>
<evidence type="ECO:0000256" key="1">
    <source>
        <dbReference type="ARBA" id="ARBA00004496"/>
    </source>
</evidence>
<evidence type="ECO:0000256" key="16">
    <source>
        <dbReference type="SAM" id="MobiDB-lite"/>
    </source>
</evidence>
<evidence type="ECO:0000256" key="3">
    <source>
        <dbReference type="ARBA" id="ARBA00005912"/>
    </source>
</evidence>
<feature type="compositionally biased region" description="Basic and acidic residues" evidence="16">
    <location>
        <begin position="327"/>
        <end position="348"/>
    </location>
</feature>
<dbReference type="NCBIfam" id="TIGR00496">
    <property type="entry name" value="frr"/>
    <property type="match status" value="1"/>
</dbReference>
<dbReference type="Proteomes" id="UP001174909">
    <property type="component" value="Unassembled WGS sequence"/>
</dbReference>
<dbReference type="Gene3D" id="3.40.1160.10">
    <property type="entry name" value="Acetylglutamate kinase-like"/>
    <property type="match status" value="1"/>
</dbReference>
<dbReference type="FunFam" id="3.30.1360.40:FF:000001">
    <property type="entry name" value="Ribosome-recycling factor"/>
    <property type="match status" value="1"/>
</dbReference>
<evidence type="ECO:0000256" key="2">
    <source>
        <dbReference type="ARBA" id="ARBA00004791"/>
    </source>
</evidence>
<evidence type="ECO:0000256" key="13">
    <source>
        <dbReference type="ARBA" id="ARBA00022975"/>
    </source>
</evidence>
<comment type="caution">
    <text evidence="19">The sequence shown here is derived from an EMBL/GenBank/DDBJ whole genome shotgun (WGS) entry which is preliminary data.</text>
</comment>
<evidence type="ECO:0000256" key="12">
    <source>
        <dbReference type="ARBA" id="ARBA00022917"/>
    </source>
</evidence>
<evidence type="ECO:0000256" key="4">
    <source>
        <dbReference type="ARBA" id="ARBA00007614"/>
    </source>
</evidence>
<dbReference type="CDD" id="cd04254">
    <property type="entry name" value="AAK_UMPK-PyrH-Ec"/>
    <property type="match status" value="1"/>
</dbReference>
<keyword evidence="10 19" id="KW-0418">Kinase</keyword>
<dbReference type="InterPro" id="IPR015963">
    <property type="entry name" value="Uridylate_kinase_bac"/>
</dbReference>
<organism evidence="19 20">
    <name type="scientific">Geodia barretti</name>
    <name type="common">Barrett's horny sponge</name>
    <dbReference type="NCBI Taxonomy" id="519541"/>
    <lineage>
        <taxon>Eukaryota</taxon>
        <taxon>Metazoa</taxon>
        <taxon>Porifera</taxon>
        <taxon>Demospongiae</taxon>
        <taxon>Heteroscleromorpha</taxon>
        <taxon>Tetractinellida</taxon>
        <taxon>Astrophorina</taxon>
        <taxon>Geodiidae</taxon>
        <taxon>Geodia</taxon>
    </lineage>
</organism>
<comment type="similarity">
    <text evidence="3">Belongs to the RRF family.</text>
</comment>
<comment type="pathway">
    <text evidence="2">Pyrimidine metabolism; CTP biosynthesis via de novo pathway; UDP from UMP (UMPK route): step 1/1.</text>
</comment>
<evidence type="ECO:0000256" key="9">
    <source>
        <dbReference type="ARBA" id="ARBA00022741"/>
    </source>
</evidence>
<keyword evidence="11" id="KW-0067">ATP-binding</keyword>
<comment type="similarity">
    <text evidence="4">Belongs to the UMP kinase family.</text>
</comment>
<dbReference type="GO" id="GO:0006225">
    <property type="term" value="P:UDP biosynthetic process"/>
    <property type="evidence" value="ECO:0007669"/>
    <property type="project" value="TreeGrafter"/>
</dbReference>
<dbReference type="HAMAP" id="MF_00040">
    <property type="entry name" value="RRF"/>
    <property type="match status" value="1"/>
</dbReference>
<dbReference type="GO" id="GO:0005737">
    <property type="term" value="C:cytoplasm"/>
    <property type="evidence" value="ECO:0007669"/>
    <property type="project" value="UniProtKB-SubCell"/>
</dbReference>
<evidence type="ECO:0000256" key="7">
    <source>
        <dbReference type="ARBA" id="ARBA00022490"/>
    </source>
</evidence>
<keyword evidence="20" id="KW-1185">Reference proteome</keyword>
<evidence type="ECO:0000256" key="5">
    <source>
        <dbReference type="ARBA" id="ARBA00012899"/>
    </source>
</evidence>
<accession>A0AA35R5U5</accession>
<dbReference type="SUPFAM" id="SSF55194">
    <property type="entry name" value="Ribosome recycling factor, RRF"/>
    <property type="match status" value="1"/>
</dbReference>
<dbReference type="Gene3D" id="3.30.1360.40">
    <property type="match status" value="1"/>
</dbReference>
<dbReference type="Pfam" id="PF00696">
    <property type="entry name" value="AA_kinase"/>
    <property type="match status" value="1"/>
</dbReference>
<dbReference type="InterPro" id="IPR023584">
    <property type="entry name" value="Ribosome_recyc_fac_dom"/>
</dbReference>
<keyword evidence="12" id="KW-0648">Protein biosynthesis</keyword>
<evidence type="ECO:0000313" key="20">
    <source>
        <dbReference type="Proteomes" id="UP001174909"/>
    </source>
</evidence>
<gene>
    <name evidence="19" type="ORF">GBAR_LOCUS3871</name>
</gene>